<evidence type="ECO:0000256" key="2">
    <source>
        <dbReference type="ARBA" id="ARBA00022786"/>
    </source>
</evidence>
<dbReference type="PANTHER" id="PTHR12555:SF13">
    <property type="entry name" value="UBIQUITIN RECOGNITION FACTOR IN ER-ASSOCIATED DEGRADATION PROTEIN 1"/>
    <property type="match status" value="1"/>
</dbReference>
<protein>
    <submittedName>
        <fullName evidence="7">Uncharacterized protein</fullName>
    </submittedName>
</protein>
<evidence type="ECO:0000259" key="6">
    <source>
        <dbReference type="Pfam" id="PF24842"/>
    </source>
</evidence>
<feature type="compositionally biased region" description="Basic and acidic residues" evidence="3">
    <location>
        <begin position="367"/>
        <end position="380"/>
    </location>
</feature>
<comment type="caution">
    <text evidence="7">The sequence shown here is derived from an EMBL/GenBank/DDBJ whole genome shotgun (WGS) entry which is preliminary data.</text>
</comment>
<dbReference type="InterPro" id="IPR055418">
    <property type="entry name" value="UFD1_N2"/>
</dbReference>
<dbReference type="InterPro" id="IPR042299">
    <property type="entry name" value="Ufd1-like_Nn"/>
</dbReference>
<dbReference type="Pfam" id="PF21366">
    <property type="entry name" value="TRAFD1-XIAF1_ZnF"/>
    <property type="match status" value="1"/>
</dbReference>
<comment type="similarity">
    <text evidence="1">Belongs to the UFD1 family.</text>
</comment>
<dbReference type="GO" id="GO:0031593">
    <property type="term" value="F:polyubiquitin modification-dependent protein binding"/>
    <property type="evidence" value="ECO:0007669"/>
    <property type="project" value="TreeGrafter"/>
</dbReference>
<dbReference type="AlphaFoldDB" id="A0AAD5S910"/>
<dbReference type="InterPro" id="IPR049439">
    <property type="entry name" value="TRAFD1-XIAF1_Znf"/>
</dbReference>
<dbReference type="Pfam" id="PF03152">
    <property type="entry name" value="UFD1_N1"/>
    <property type="match status" value="1"/>
</dbReference>
<dbReference type="Gene3D" id="2.40.40.50">
    <property type="entry name" value="Ubiquitin fusion degradation protein UFD1, N-terminal domain"/>
    <property type="match status" value="1"/>
</dbReference>
<dbReference type="GO" id="GO:0034098">
    <property type="term" value="C:VCP-NPL4-UFD1 AAA ATPase complex"/>
    <property type="evidence" value="ECO:0007669"/>
    <property type="project" value="TreeGrafter"/>
</dbReference>
<dbReference type="Gene3D" id="2.60.120.380">
    <property type="match status" value="1"/>
</dbReference>
<dbReference type="EMBL" id="JADGJD010000793">
    <property type="protein sequence ID" value="KAJ3048426.1"/>
    <property type="molecule type" value="Genomic_DNA"/>
</dbReference>
<evidence type="ECO:0000256" key="3">
    <source>
        <dbReference type="SAM" id="MobiDB-lite"/>
    </source>
</evidence>
<proteinExistence type="inferred from homology"/>
<dbReference type="GO" id="GO:0006511">
    <property type="term" value="P:ubiquitin-dependent protein catabolic process"/>
    <property type="evidence" value="ECO:0007669"/>
    <property type="project" value="InterPro"/>
</dbReference>
<dbReference type="InterPro" id="IPR004854">
    <property type="entry name" value="Ufd1-like"/>
</dbReference>
<dbReference type="PANTHER" id="PTHR12555">
    <property type="entry name" value="UBIQUITIN FUSION DEGRADATON PROTEIN 1"/>
    <property type="match status" value="1"/>
</dbReference>
<feature type="domain" description="TRAFD1/XAF1 zinc finger" evidence="5">
    <location>
        <begin position="503"/>
        <end position="532"/>
    </location>
</feature>
<feature type="region of interest" description="Disordered" evidence="3">
    <location>
        <begin position="360"/>
        <end position="380"/>
    </location>
</feature>
<feature type="domain" description="Ubiquitin fusion degradation protein UFD1 N-terminal subdomain 1" evidence="4">
    <location>
        <begin position="20"/>
        <end position="90"/>
    </location>
</feature>
<dbReference type="InterPro" id="IPR055417">
    <property type="entry name" value="UFD1_N1"/>
</dbReference>
<evidence type="ECO:0000256" key="1">
    <source>
        <dbReference type="ARBA" id="ARBA00006043"/>
    </source>
</evidence>
<evidence type="ECO:0000259" key="5">
    <source>
        <dbReference type="Pfam" id="PF21366"/>
    </source>
</evidence>
<feature type="domain" description="Ubiquitin fusion degradation protein UFD1 N-terminal subdomain 2" evidence="6">
    <location>
        <begin position="135"/>
        <end position="216"/>
    </location>
</feature>
<dbReference type="Pfam" id="PF23580">
    <property type="entry name" value="Znf_XAF1_N"/>
    <property type="match status" value="1"/>
</dbReference>
<name>A0AAD5S910_9FUNG</name>
<evidence type="ECO:0000259" key="4">
    <source>
        <dbReference type="Pfam" id="PF03152"/>
    </source>
</evidence>
<gene>
    <name evidence="7" type="ORF">HK097_010541</name>
</gene>
<feature type="non-terminal residue" evidence="7">
    <location>
        <position position="1"/>
    </location>
</feature>
<dbReference type="Pfam" id="PF24842">
    <property type="entry name" value="UFD1_N2"/>
    <property type="match status" value="1"/>
</dbReference>
<sequence length="534" mass="58690">MSCPQVQNWSAKLIVRHLAALTGDRIILPPSVLIQILAAVGSDATLPSPLTFELVNGKTRRKLFGAVREFTAEEEEVVVGTEVANSLGITITEAKEAEVEDRMDVDGGVGGDAGSSSTNGTDQDSILVRLVSLPKGKSTKLAPLDPDYLDISDMRSTLESHMRKHYATLTLGETLTVPYLSPNTHLQKSYQFLITDLNPSPACVIIDTDLEVDIEPLDQSLAEEAVKRKFGLASSSSSSASSSSPNDVKQLTWNGTVANSEGKVGKDEYRYFTINTQAEYKFYTVEVVPTESGDADLFISTQTEKPTMLDHDHYNVDLGASHIAFPMPPDTPFIYIGVHGYAPLSNFTLRVRADDNLVEKDEGEGVGGREEREKPGPEHEQCPNCRVWVPGRTIGMHRAFCERNNAMCGWCGRVMKKEDLEAHWHCEVAGCEKVGNISEKLKHTTLIHTPHPCTCQALLPLPLLSTHRRLCPDRLITCPFCHLRVRAGPPSYSSKDLLLSTPLSEHESECGSRTITCTKCGKNVMMKEVRSHMG</sequence>
<keyword evidence="8" id="KW-1185">Reference proteome</keyword>
<keyword evidence="2" id="KW-0833">Ubl conjugation pathway</keyword>
<dbReference type="Proteomes" id="UP001212841">
    <property type="component" value="Unassembled WGS sequence"/>
</dbReference>
<reference evidence="7" key="1">
    <citation type="submission" date="2020-05" db="EMBL/GenBank/DDBJ databases">
        <title>Phylogenomic resolution of chytrid fungi.</title>
        <authorList>
            <person name="Stajich J.E."/>
            <person name="Amses K."/>
            <person name="Simmons R."/>
            <person name="Seto K."/>
            <person name="Myers J."/>
            <person name="Bonds A."/>
            <person name="Quandt C.A."/>
            <person name="Barry K."/>
            <person name="Liu P."/>
            <person name="Grigoriev I."/>
            <person name="Longcore J.E."/>
            <person name="James T.Y."/>
        </authorList>
    </citation>
    <scope>NUCLEOTIDE SEQUENCE</scope>
    <source>
        <strain evidence="7">JEL0318</strain>
    </source>
</reference>
<evidence type="ECO:0000313" key="7">
    <source>
        <dbReference type="EMBL" id="KAJ3048426.1"/>
    </source>
</evidence>
<evidence type="ECO:0000313" key="8">
    <source>
        <dbReference type="Proteomes" id="UP001212841"/>
    </source>
</evidence>
<organism evidence="7 8">
    <name type="scientific">Rhizophlyctis rosea</name>
    <dbReference type="NCBI Taxonomy" id="64517"/>
    <lineage>
        <taxon>Eukaryota</taxon>
        <taxon>Fungi</taxon>
        <taxon>Fungi incertae sedis</taxon>
        <taxon>Chytridiomycota</taxon>
        <taxon>Chytridiomycota incertae sedis</taxon>
        <taxon>Chytridiomycetes</taxon>
        <taxon>Rhizophlyctidales</taxon>
        <taxon>Rhizophlyctidaceae</taxon>
        <taxon>Rhizophlyctis</taxon>
    </lineage>
</organism>
<accession>A0AAD5S910</accession>
<dbReference type="Gene3D" id="3.10.330.10">
    <property type="match status" value="1"/>
</dbReference>
<dbReference type="GO" id="GO:0036503">
    <property type="term" value="P:ERAD pathway"/>
    <property type="evidence" value="ECO:0007669"/>
    <property type="project" value="TreeGrafter"/>
</dbReference>